<proteinExistence type="predicted"/>
<feature type="transmembrane region" description="Helical" evidence="1">
    <location>
        <begin position="43"/>
        <end position="64"/>
    </location>
</feature>
<protein>
    <submittedName>
        <fullName evidence="2">Uncharacterized protein</fullName>
    </submittedName>
</protein>
<gene>
    <name evidence="2" type="ORF">DXT99_19855</name>
</gene>
<evidence type="ECO:0000313" key="3">
    <source>
        <dbReference type="Proteomes" id="UP000256708"/>
    </source>
</evidence>
<keyword evidence="1" id="KW-1133">Transmembrane helix</keyword>
<sequence>MLSLLGRSYLYLRFRNKEKVQQELTRKYEGQFRNAGTMLLADIFMALAVVAVVSLIAAGVYFLVA</sequence>
<keyword evidence="3" id="KW-1185">Reference proteome</keyword>
<accession>A0A3D8L7R3</accession>
<dbReference type="OrthoDB" id="854143at2"/>
<organism evidence="2 3">
    <name type="scientific">Pontibacter diazotrophicus</name>
    <dbReference type="NCBI Taxonomy" id="1400979"/>
    <lineage>
        <taxon>Bacteria</taxon>
        <taxon>Pseudomonadati</taxon>
        <taxon>Bacteroidota</taxon>
        <taxon>Cytophagia</taxon>
        <taxon>Cytophagales</taxon>
        <taxon>Hymenobacteraceae</taxon>
        <taxon>Pontibacter</taxon>
    </lineage>
</organism>
<name>A0A3D8L7R3_9BACT</name>
<keyword evidence="1" id="KW-0472">Membrane</keyword>
<comment type="caution">
    <text evidence="2">The sequence shown here is derived from an EMBL/GenBank/DDBJ whole genome shotgun (WGS) entry which is preliminary data.</text>
</comment>
<dbReference type="EMBL" id="QRGR01000024">
    <property type="protein sequence ID" value="RDV13445.1"/>
    <property type="molecule type" value="Genomic_DNA"/>
</dbReference>
<evidence type="ECO:0000256" key="1">
    <source>
        <dbReference type="SAM" id="Phobius"/>
    </source>
</evidence>
<reference evidence="3" key="1">
    <citation type="submission" date="2018-08" db="EMBL/GenBank/DDBJ databases">
        <authorList>
            <person name="Liu Z.-W."/>
            <person name="Du Z.-J."/>
        </authorList>
    </citation>
    <scope>NUCLEOTIDE SEQUENCE [LARGE SCALE GENOMIC DNA]</scope>
    <source>
        <strain evidence="3">H4X</strain>
    </source>
</reference>
<evidence type="ECO:0000313" key="2">
    <source>
        <dbReference type="EMBL" id="RDV13445.1"/>
    </source>
</evidence>
<keyword evidence="1" id="KW-0812">Transmembrane</keyword>
<dbReference type="Proteomes" id="UP000256708">
    <property type="component" value="Unassembled WGS sequence"/>
</dbReference>
<dbReference type="AlphaFoldDB" id="A0A3D8L7R3"/>